<dbReference type="Proteomes" id="UP000830375">
    <property type="component" value="Unassembled WGS sequence"/>
</dbReference>
<comment type="subcellular location">
    <subcellularLocation>
        <location evidence="1">Nucleus</location>
    </subcellularLocation>
</comment>
<keyword evidence="5" id="KW-1185">Reference proteome</keyword>
<dbReference type="SMART" id="SM00298">
    <property type="entry name" value="CHROMO"/>
    <property type="match status" value="1"/>
</dbReference>
<evidence type="ECO:0008006" key="6">
    <source>
        <dbReference type="Google" id="ProtNLM"/>
    </source>
</evidence>
<feature type="domain" description="Integrase catalytic" evidence="3">
    <location>
        <begin position="154"/>
        <end position="247"/>
    </location>
</feature>
<dbReference type="PANTHER" id="PTHR46585">
    <property type="entry name" value="INTEGRASE CORE DOMAIN CONTAINING PROTEIN"/>
    <property type="match status" value="1"/>
</dbReference>
<evidence type="ECO:0000259" key="2">
    <source>
        <dbReference type="PROSITE" id="PS50013"/>
    </source>
</evidence>
<dbReference type="PROSITE" id="PS50013">
    <property type="entry name" value="CHROMO_2"/>
    <property type="match status" value="1"/>
</dbReference>
<protein>
    <recommendedName>
        <fullName evidence="6">Integrase catalytic domain-containing protein</fullName>
    </recommendedName>
</protein>
<dbReference type="SUPFAM" id="SSF54160">
    <property type="entry name" value="Chromo domain-like"/>
    <property type="match status" value="1"/>
</dbReference>
<dbReference type="Gene3D" id="3.30.420.10">
    <property type="entry name" value="Ribonuclease H-like superfamily/Ribonuclease H"/>
    <property type="match status" value="1"/>
</dbReference>
<comment type="caution">
    <text evidence="4">The sequence shown here is derived from an EMBL/GenBank/DDBJ whole genome shotgun (WGS) entry which is preliminary data.</text>
</comment>
<evidence type="ECO:0000313" key="5">
    <source>
        <dbReference type="Proteomes" id="UP000830375"/>
    </source>
</evidence>
<proteinExistence type="predicted"/>
<dbReference type="InterPro" id="IPR023780">
    <property type="entry name" value="Chromo_domain"/>
</dbReference>
<feature type="domain" description="Chromo" evidence="2">
    <location>
        <begin position="333"/>
        <end position="376"/>
    </location>
</feature>
<accession>A0ABQ8MFL7</accession>
<dbReference type="InterPro" id="IPR000953">
    <property type="entry name" value="Chromo/chromo_shadow_dom"/>
</dbReference>
<dbReference type="CDD" id="cd00024">
    <property type="entry name" value="CD_CSD"/>
    <property type="match status" value="1"/>
</dbReference>
<dbReference type="Pfam" id="PF00385">
    <property type="entry name" value="Chromo"/>
    <property type="match status" value="1"/>
</dbReference>
<dbReference type="InterPro" id="IPR001584">
    <property type="entry name" value="Integrase_cat-core"/>
</dbReference>
<dbReference type="Gene3D" id="2.40.50.40">
    <property type="match status" value="1"/>
</dbReference>
<name>A0ABQ8MFL7_LABRO</name>
<evidence type="ECO:0000313" key="4">
    <source>
        <dbReference type="EMBL" id="KAI2661668.1"/>
    </source>
</evidence>
<evidence type="ECO:0000259" key="3">
    <source>
        <dbReference type="PROSITE" id="PS50994"/>
    </source>
</evidence>
<reference evidence="4 5" key="1">
    <citation type="submission" date="2022-01" db="EMBL/GenBank/DDBJ databases">
        <title>A high-quality chromosome-level genome assembly of rohu carp, Labeo rohita.</title>
        <authorList>
            <person name="Arick M.A. II"/>
            <person name="Hsu C.-Y."/>
            <person name="Magbanua Z."/>
            <person name="Pechanova O."/>
            <person name="Grover C."/>
            <person name="Miller E."/>
            <person name="Thrash A."/>
            <person name="Ezzel L."/>
            <person name="Alam S."/>
            <person name="Benzie J."/>
            <person name="Hamilton M."/>
            <person name="Karsi A."/>
            <person name="Lawrence M.L."/>
            <person name="Peterson D.G."/>
        </authorList>
    </citation>
    <scope>NUCLEOTIDE SEQUENCE [LARGE SCALE GENOMIC DNA]</scope>
    <source>
        <strain evidence="5">BAU-BD-2019</strain>
        <tissue evidence="4">Blood</tissue>
    </source>
</reference>
<dbReference type="PROSITE" id="PS50994">
    <property type="entry name" value="INTEGRASE"/>
    <property type="match status" value="1"/>
</dbReference>
<evidence type="ECO:0000256" key="1">
    <source>
        <dbReference type="ARBA" id="ARBA00004123"/>
    </source>
</evidence>
<organism evidence="4 5">
    <name type="scientific">Labeo rohita</name>
    <name type="common">Indian major carp</name>
    <name type="synonym">Cyprinus rohita</name>
    <dbReference type="NCBI Taxonomy" id="84645"/>
    <lineage>
        <taxon>Eukaryota</taxon>
        <taxon>Metazoa</taxon>
        <taxon>Chordata</taxon>
        <taxon>Craniata</taxon>
        <taxon>Vertebrata</taxon>
        <taxon>Euteleostomi</taxon>
        <taxon>Actinopterygii</taxon>
        <taxon>Neopterygii</taxon>
        <taxon>Teleostei</taxon>
        <taxon>Ostariophysi</taxon>
        <taxon>Cypriniformes</taxon>
        <taxon>Cyprinidae</taxon>
        <taxon>Labeoninae</taxon>
        <taxon>Labeonini</taxon>
        <taxon>Labeo</taxon>
    </lineage>
</organism>
<dbReference type="InterPro" id="IPR036397">
    <property type="entry name" value="RNaseH_sf"/>
</dbReference>
<dbReference type="EMBL" id="JACTAM010000008">
    <property type="protein sequence ID" value="KAI2661668.1"/>
    <property type="molecule type" value="Genomic_DNA"/>
</dbReference>
<dbReference type="SUPFAM" id="SSF53098">
    <property type="entry name" value="Ribonuclease H-like"/>
    <property type="match status" value="1"/>
</dbReference>
<sequence length="376" mass="43477">MSEEILKKIYYTPSNPGSLGGVGVYWLTRLSVIVMTSSCCQSTDLPAAFEASSSERVGAPRGQQSVLLTDKQISDWLAGEDAYTLHRTAPLKYKRNRVFVYGIDMQFQADLVDMSAYAKENDNNHFLLTCIDVFSKYAWVRVLKKQEWGREGCVPQKLQTDKGKEFFNKQFQYITKKYITHFAADTELKANIIERFHHSYKAKMFRYLTATNSRRYIDILQDITDGYNASYHRSIKMRPIDVCKENVPTVLHNLYGSKVSHSTNPIFKYKTGDTVRISKVRGPFAKGYENNYTEEFFTVKTCIPLCDYDGDVIDGVFYEAELQKIYVSKNKTFKIEKILDRKRQGRSTKVLVQWLGWPSKFNTWVDEKDVVDVQIP</sequence>
<dbReference type="InterPro" id="IPR016197">
    <property type="entry name" value="Chromo-like_dom_sf"/>
</dbReference>
<dbReference type="PANTHER" id="PTHR46585:SF1">
    <property type="entry name" value="CHROMO DOMAIN-CONTAINING PROTEIN"/>
    <property type="match status" value="1"/>
</dbReference>
<dbReference type="InterPro" id="IPR012337">
    <property type="entry name" value="RNaseH-like_sf"/>
</dbReference>
<gene>
    <name evidence="4" type="ORF">H4Q32_007311</name>
</gene>